<dbReference type="InterPro" id="IPR027417">
    <property type="entry name" value="P-loop_NTPase"/>
</dbReference>
<sequence length="425" mass="49001">MIKREILPQILHWVGKEKILILKGARQVGKTTLLQQVIEDVKKNDTTASIVYLRADDSKNDQYLQSAATLEEYLKRNYDFPLKFAYVFIDEFQTIPNAGLFLKNIFDAHKEELQLIVSGSSSLEITKNTEFLTGRSIDFDISRISFREFFNYENSSDIKIIPISNFEELELFYATYSNSIDLRFKEYLAFGGYPEVITTTQRKDKEVILESIIKTYIEKDIAGFLKIENITGFNNLAKILSDQVGNLVNLSEISTTTTLSRNTAEKYLDVLIGTYVFNIVTPFYRNIRSELTKMPKVYALDIGIRNYFTQSFDSDHRLNGRLIENFVYIELLQQFKKDRIHFYRTIGGAEIDFAIESAEDSIILGEVKYRSKSNIPIAMKNFTVRYPNTTTKKIIFTKETLKKDPEGSVFLPVNLLPFTDISSIV</sequence>
<feature type="domain" description="AAA" evidence="1">
    <location>
        <begin position="17"/>
        <end position="149"/>
    </location>
</feature>
<accession>A0A1G1X705</accession>
<name>A0A1G1X705_9BACT</name>
<dbReference type="Pfam" id="PF13173">
    <property type="entry name" value="AAA_14"/>
    <property type="match status" value="1"/>
</dbReference>
<organism evidence="3 4">
    <name type="scientific">Candidatus Andersenbacteria bacterium RIFCSPHIGHO2_12_FULL_45_11</name>
    <dbReference type="NCBI Taxonomy" id="1797281"/>
    <lineage>
        <taxon>Bacteria</taxon>
        <taxon>Candidatus Anderseniibacteriota</taxon>
    </lineage>
</organism>
<dbReference type="InterPro" id="IPR025420">
    <property type="entry name" value="DUF4143"/>
</dbReference>
<dbReference type="Gene3D" id="3.40.50.300">
    <property type="entry name" value="P-loop containing nucleotide triphosphate hydrolases"/>
    <property type="match status" value="1"/>
</dbReference>
<proteinExistence type="predicted"/>
<protein>
    <recommendedName>
        <fullName evidence="5">AAA+ ATPase domain-containing protein</fullName>
    </recommendedName>
</protein>
<evidence type="ECO:0000313" key="3">
    <source>
        <dbReference type="EMBL" id="OGY35117.1"/>
    </source>
</evidence>
<comment type="caution">
    <text evidence="3">The sequence shown here is derived from an EMBL/GenBank/DDBJ whole genome shotgun (WGS) entry which is preliminary data.</text>
</comment>
<dbReference type="EMBL" id="MHHR01000004">
    <property type="protein sequence ID" value="OGY35117.1"/>
    <property type="molecule type" value="Genomic_DNA"/>
</dbReference>
<evidence type="ECO:0000313" key="4">
    <source>
        <dbReference type="Proteomes" id="UP000177528"/>
    </source>
</evidence>
<evidence type="ECO:0008006" key="5">
    <source>
        <dbReference type="Google" id="ProtNLM"/>
    </source>
</evidence>
<dbReference type="PANTHER" id="PTHR43566:SF1">
    <property type="entry name" value="AAA+ ATPASE DOMAIN-CONTAINING PROTEIN"/>
    <property type="match status" value="1"/>
</dbReference>
<gene>
    <name evidence="3" type="ORF">A3D99_02460</name>
</gene>
<evidence type="ECO:0000259" key="2">
    <source>
        <dbReference type="Pfam" id="PF13635"/>
    </source>
</evidence>
<reference evidence="3 4" key="1">
    <citation type="journal article" date="2016" name="Nat. Commun.">
        <title>Thousands of microbial genomes shed light on interconnected biogeochemical processes in an aquifer system.</title>
        <authorList>
            <person name="Anantharaman K."/>
            <person name="Brown C.T."/>
            <person name="Hug L.A."/>
            <person name="Sharon I."/>
            <person name="Castelle C.J."/>
            <person name="Probst A.J."/>
            <person name="Thomas B.C."/>
            <person name="Singh A."/>
            <person name="Wilkins M.J."/>
            <person name="Karaoz U."/>
            <person name="Brodie E.L."/>
            <person name="Williams K.H."/>
            <person name="Hubbard S.S."/>
            <person name="Banfield J.F."/>
        </authorList>
    </citation>
    <scope>NUCLEOTIDE SEQUENCE [LARGE SCALE GENOMIC DNA]</scope>
</reference>
<dbReference type="InterPro" id="IPR041682">
    <property type="entry name" value="AAA_14"/>
</dbReference>
<feature type="domain" description="DUF4143" evidence="2">
    <location>
        <begin position="218"/>
        <end position="370"/>
    </location>
</feature>
<dbReference type="Proteomes" id="UP000177528">
    <property type="component" value="Unassembled WGS sequence"/>
</dbReference>
<evidence type="ECO:0000259" key="1">
    <source>
        <dbReference type="Pfam" id="PF13173"/>
    </source>
</evidence>
<dbReference type="SUPFAM" id="SSF52540">
    <property type="entry name" value="P-loop containing nucleoside triphosphate hydrolases"/>
    <property type="match status" value="1"/>
</dbReference>
<dbReference type="Pfam" id="PF13635">
    <property type="entry name" value="DUF4143"/>
    <property type="match status" value="1"/>
</dbReference>
<dbReference type="PANTHER" id="PTHR43566">
    <property type="entry name" value="CONSERVED PROTEIN"/>
    <property type="match status" value="1"/>
</dbReference>
<dbReference type="AlphaFoldDB" id="A0A1G1X705"/>